<evidence type="ECO:0000313" key="10">
    <source>
        <dbReference type="EnsemblPlants" id="PGSC0003DMT400056487"/>
    </source>
</evidence>
<dbReference type="RefSeq" id="XP_006366610.2">
    <property type="nucleotide sequence ID" value="XM_006366548.2"/>
</dbReference>
<evidence type="ECO:0000256" key="5">
    <source>
        <dbReference type="ARBA" id="ARBA00022821"/>
    </source>
</evidence>
<dbReference type="GO" id="GO:0043531">
    <property type="term" value="F:ADP binding"/>
    <property type="evidence" value="ECO:0007669"/>
    <property type="project" value="InterPro"/>
</dbReference>
<evidence type="ECO:0000256" key="2">
    <source>
        <dbReference type="ARBA" id="ARBA00022614"/>
    </source>
</evidence>
<feature type="domain" description="NB-ARC" evidence="8">
    <location>
        <begin position="161"/>
        <end position="322"/>
    </location>
</feature>
<evidence type="ECO:0000256" key="1">
    <source>
        <dbReference type="ARBA" id="ARBA00008894"/>
    </source>
</evidence>
<dbReference type="PANTHER" id="PTHR33463:SF198">
    <property type="entry name" value="RPP4C3"/>
    <property type="match status" value="1"/>
</dbReference>
<name>M1BZI1_SOLTU</name>
<keyword evidence="6" id="KW-0067">ATP-binding</keyword>
<dbReference type="Gene3D" id="3.80.10.10">
    <property type="entry name" value="Ribonuclease Inhibitor"/>
    <property type="match status" value="2"/>
</dbReference>
<dbReference type="GeneID" id="102595864"/>
<sequence>MEFLSIFVEKVTDCLMQPVGRGIGYLVYYKSNIRCMDKECEKLKNIKSEVQERADVARRNLQRISHNGEAWLTSVDTTTQRVEFVRQGRAEVERGCFYGWCPNLKSHYSVSRRAKKIALELIQLQTEGTNPNAFSFDRPVQSEAIPSNYGEVFDSRKLQEDEVMAALKDDGVTMIGICGMGGVGKTTLAEKIRLKAKQERMFNDVVMVIVSQQQDPKRIQGEIARGVGLTLEGDDMLSRGDRLCTRLMDQNSPILIIMDDVWKALDIKRLGIPSGSNHKHQCKVIFTTRFHSVCEAMGAQKIMEVGMLSEEEAWILFKQKVGNFVDNPSLLGIAKKVAKECKGLPLAIITVAGALKKLKTKPSWDCALEQLRSAETRIIPEVPKELYKPLRLSYDFLESNEAKNLFLLCSLFEEDSDICPEELLRYGRGLRIFSEIGKLEHARNTVCLVLETLKDCFLLSQGSDKNYVKMHDVVRDVAISIASEGEHNFMVSHQFNSNEFPRRTSYEHFTHMSIVANNFDEHPRPIFCPKLMLLMLKLWFEDSFKLEDDFFDGMDKLNVFSLCGYRQHCIQPLPEPIQRLSSLRTLCLSNLRLHDISIIGELVTLEILSIRNSQLRKVPVEIGKLTNLIMLELRNEGIAIESISAGVLSRLVQLEELHIFVVECCSYSTLSELESLSRLTALTLSKCAEDVIYSNLGLSSKLTRYNLTAGVRWTTSIMDEYDYDRNITLEVTKTSPLGNWICHLLKESEFIHSTGKGSNNVLTELQLNKLQNVKCLHLARCDLVTHLLKISERTHEIIEFPNLYKLELQYLECLTHFCSDTVEAIEFPQLRKMIFDGLPNFQNFWPTTNNSITNSNPLFHEKVSCLNLKELDIDSSNISALCSHQLPTAYFSKLERLEVKNCRKLRNLMSPSVTRGARNLRILLIENCVSMEEVITEEEQQGEEIMTNEPLFPLLEELQLEGLPKLGHFFLTKHALEFPFLRKVTIGDCPEMKTFVQQGVSVSTPSLEWVNYDDRVEVDDLNEWMQQRFNSKEQNTSEGTTDSNDSEATVGDKILVKLLMSMNPKIARNSPC</sequence>
<evidence type="ECO:0000259" key="9">
    <source>
        <dbReference type="Pfam" id="PF23247"/>
    </source>
</evidence>
<dbReference type="GO" id="GO:0006952">
    <property type="term" value="P:defense response"/>
    <property type="evidence" value="ECO:0007669"/>
    <property type="project" value="UniProtKB-KW"/>
</dbReference>
<feature type="coiled-coil region" evidence="7">
    <location>
        <begin position="33"/>
        <end position="67"/>
    </location>
</feature>
<organism evidence="10 11">
    <name type="scientific">Solanum tuberosum</name>
    <name type="common">Potato</name>
    <dbReference type="NCBI Taxonomy" id="4113"/>
    <lineage>
        <taxon>Eukaryota</taxon>
        <taxon>Viridiplantae</taxon>
        <taxon>Streptophyta</taxon>
        <taxon>Embryophyta</taxon>
        <taxon>Tracheophyta</taxon>
        <taxon>Spermatophyta</taxon>
        <taxon>Magnoliopsida</taxon>
        <taxon>eudicotyledons</taxon>
        <taxon>Gunneridae</taxon>
        <taxon>Pentapetalae</taxon>
        <taxon>asterids</taxon>
        <taxon>lamiids</taxon>
        <taxon>Solanales</taxon>
        <taxon>Solanaceae</taxon>
        <taxon>Solanoideae</taxon>
        <taxon>Solaneae</taxon>
        <taxon>Solanum</taxon>
    </lineage>
</organism>
<dbReference type="Gramene" id="PGSC0003DMT400056487">
    <property type="protein sequence ID" value="PGSC0003DMT400056487"/>
    <property type="gene ID" value="PGSC0003DMG400021948"/>
</dbReference>
<dbReference type="Pfam" id="PF23247">
    <property type="entry name" value="LRR_RPS2"/>
    <property type="match status" value="1"/>
</dbReference>
<dbReference type="SUPFAM" id="SSF52058">
    <property type="entry name" value="L domain-like"/>
    <property type="match status" value="1"/>
</dbReference>
<dbReference type="InterPro" id="IPR050905">
    <property type="entry name" value="Plant_NBS-LRR"/>
</dbReference>
<comment type="similarity">
    <text evidence="1">Belongs to the disease resistance NB-LRR family.</text>
</comment>
<reference evidence="11" key="1">
    <citation type="journal article" date="2011" name="Nature">
        <title>Genome sequence and analysis of the tuber crop potato.</title>
        <authorList>
            <consortium name="The Potato Genome Sequencing Consortium"/>
        </authorList>
    </citation>
    <scope>NUCLEOTIDE SEQUENCE [LARGE SCALE GENOMIC DNA]</scope>
    <source>
        <strain evidence="11">cv. DM1-3 516 R44</strain>
    </source>
</reference>
<evidence type="ECO:0000256" key="3">
    <source>
        <dbReference type="ARBA" id="ARBA00022737"/>
    </source>
</evidence>
<dbReference type="PaxDb" id="4113-PGSC0003DMT400056487"/>
<proteinExistence type="inferred from homology"/>
<dbReference type="OMA" id="MFMTMAE"/>
<dbReference type="GO" id="GO:0005524">
    <property type="term" value="F:ATP binding"/>
    <property type="evidence" value="ECO:0007669"/>
    <property type="project" value="UniProtKB-KW"/>
</dbReference>
<dbReference type="OrthoDB" id="3794806at2759"/>
<keyword evidence="2" id="KW-0433">Leucine-rich repeat</keyword>
<evidence type="ECO:0000259" key="8">
    <source>
        <dbReference type="Pfam" id="PF00931"/>
    </source>
</evidence>
<feature type="domain" description="Disease resistance protein At4g27190-like leucine-rich repeats" evidence="9">
    <location>
        <begin position="867"/>
        <end position="996"/>
    </location>
</feature>
<dbReference type="EnsemblPlants" id="PGSC0003DMT400056487">
    <property type="protein sequence ID" value="PGSC0003DMT400056487"/>
    <property type="gene ID" value="PGSC0003DMG400021948"/>
</dbReference>
<dbReference type="HOGENOM" id="CLU_000427_3_1_1"/>
<dbReference type="InterPro" id="IPR002182">
    <property type="entry name" value="NB-ARC"/>
</dbReference>
<dbReference type="Pfam" id="PF00931">
    <property type="entry name" value="NB-ARC"/>
    <property type="match status" value="1"/>
</dbReference>
<reference evidence="10" key="2">
    <citation type="submission" date="2015-06" db="UniProtKB">
        <authorList>
            <consortium name="EnsemblPlants"/>
        </authorList>
    </citation>
    <scope>IDENTIFICATION</scope>
    <source>
        <strain evidence="10">DM1-3 516 R44</strain>
    </source>
</reference>
<dbReference type="Proteomes" id="UP000011115">
    <property type="component" value="Unassembled WGS sequence"/>
</dbReference>
<keyword evidence="3" id="KW-0677">Repeat</keyword>
<dbReference type="InParanoid" id="M1BZI1"/>
<dbReference type="PANTHER" id="PTHR33463">
    <property type="entry name" value="NB-ARC DOMAIN-CONTAINING PROTEIN-RELATED"/>
    <property type="match status" value="1"/>
</dbReference>
<keyword evidence="5" id="KW-0611">Plant defense</keyword>
<dbReference type="InterPro" id="IPR057135">
    <property type="entry name" value="At4g27190-like_LRR"/>
</dbReference>
<keyword evidence="4" id="KW-0547">Nucleotide-binding</keyword>
<evidence type="ECO:0000256" key="6">
    <source>
        <dbReference type="ARBA" id="ARBA00022840"/>
    </source>
</evidence>
<dbReference type="Gene3D" id="3.40.50.300">
    <property type="entry name" value="P-loop containing nucleotide triphosphate hydrolases"/>
    <property type="match status" value="1"/>
</dbReference>
<dbReference type="InterPro" id="IPR036388">
    <property type="entry name" value="WH-like_DNA-bd_sf"/>
</dbReference>
<evidence type="ECO:0000256" key="7">
    <source>
        <dbReference type="SAM" id="Coils"/>
    </source>
</evidence>
<gene>
    <name evidence="10" type="primary">LOC102595864</name>
</gene>
<dbReference type="eggNOG" id="KOG4658">
    <property type="taxonomic scope" value="Eukaryota"/>
</dbReference>
<dbReference type="AlphaFoldDB" id="M1BZI1"/>
<dbReference type="InterPro" id="IPR027417">
    <property type="entry name" value="P-loop_NTPase"/>
</dbReference>
<protein>
    <submittedName>
        <fullName evidence="10">Cc-nbs-lrr resistance protein</fullName>
    </submittedName>
</protein>
<keyword evidence="7" id="KW-0175">Coiled coil</keyword>
<dbReference type="Gene3D" id="1.10.10.10">
    <property type="entry name" value="Winged helix-like DNA-binding domain superfamily/Winged helix DNA-binding domain"/>
    <property type="match status" value="1"/>
</dbReference>
<dbReference type="SUPFAM" id="SSF52540">
    <property type="entry name" value="P-loop containing nucleoside triphosphate hydrolases"/>
    <property type="match status" value="1"/>
</dbReference>
<accession>M1BZI1</accession>
<dbReference type="STRING" id="4113.M1BZI1"/>
<dbReference type="KEGG" id="sot:102595864"/>
<evidence type="ECO:0000256" key="4">
    <source>
        <dbReference type="ARBA" id="ARBA00022741"/>
    </source>
</evidence>
<dbReference type="InterPro" id="IPR042197">
    <property type="entry name" value="Apaf_helical"/>
</dbReference>
<dbReference type="FunFam" id="3.40.50.300:FF:001091">
    <property type="entry name" value="Probable disease resistance protein At1g61300"/>
    <property type="match status" value="1"/>
</dbReference>
<dbReference type="PRINTS" id="PR00364">
    <property type="entry name" value="DISEASERSIST"/>
</dbReference>
<keyword evidence="11" id="KW-1185">Reference proteome</keyword>
<dbReference type="Gene3D" id="1.10.8.430">
    <property type="entry name" value="Helical domain of apoptotic protease-activating factors"/>
    <property type="match status" value="1"/>
</dbReference>
<evidence type="ECO:0000313" key="11">
    <source>
        <dbReference type="Proteomes" id="UP000011115"/>
    </source>
</evidence>
<dbReference type="InterPro" id="IPR032675">
    <property type="entry name" value="LRR_dom_sf"/>
</dbReference>